<keyword evidence="3" id="KW-1185">Reference proteome</keyword>
<name>A0A5C5XS17_9PLAN</name>
<dbReference type="OrthoDB" id="272518at2"/>
<dbReference type="SUPFAM" id="SSF54427">
    <property type="entry name" value="NTF2-like"/>
    <property type="match status" value="1"/>
</dbReference>
<evidence type="ECO:0000313" key="3">
    <source>
        <dbReference type="Proteomes" id="UP000317238"/>
    </source>
</evidence>
<dbReference type="AlphaFoldDB" id="A0A5C5XS17"/>
<dbReference type="RefSeq" id="WP_146440953.1">
    <property type="nucleotide sequence ID" value="NZ_SJPL01000002.1"/>
</dbReference>
<proteinExistence type="predicted"/>
<comment type="caution">
    <text evidence="2">The sequence shown here is derived from an EMBL/GenBank/DDBJ whole genome shotgun (WGS) entry which is preliminary data.</text>
</comment>
<dbReference type="InterPro" id="IPR037401">
    <property type="entry name" value="SnoaL-like"/>
</dbReference>
<reference evidence="2 3" key="1">
    <citation type="submission" date="2019-02" db="EMBL/GenBank/DDBJ databases">
        <title>Deep-cultivation of Planctomycetes and their phenomic and genomic characterization uncovers novel biology.</title>
        <authorList>
            <person name="Wiegand S."/>
            <person name="Jogler M."/>
            <person name="Boedeker C."/>
            <person name="Pinto D."/>
            <person name="Vollmers J."/>
            <person name="Rivas-Marin E."/>
            <person name="Kohn T."/>
            <person name="Peeters S.H."/>
            <person name="Heuer A."/>
            <person name="Rast P."/>
            <person name="Oberbeckmann S."/>
            <person name="Bunk B."/>
            <person name="Jeske O."/>
            <person name="Meyerdierks A."/>
            <person name="Storesund J.E."/>
            <person name="Kallscheuer N."/>
            <person name="Luecker S."/>
            <person name="Lage O.M."/>
            <person name="Pohl T."/>
            <person name="Merkel B.J."/>
            <person name="Hornburger P."/>
            <person name="Mueller R.-W."/>
            <person name="Bruemmer F."/>
            <person name="Labrenz M."/>
            <person name="Spormann A.M."/>
            <person name="Op Den Camp H."/>
            <person name="Overmann J."/>
            <person name="Amann R."/>
            <person name="Jetten M.S.M."/>
            <person name="Mascher T."/>
            <person name="Medema M.H."/>
            <person name="Devos D.P."/>
            <person name="Kaster A.-K."/>
            <person name="Ovreas L."/>
            <person name="Rohde M."/>
            <person name="Galperin M.Y."/>
            <person name="Jogler C."/>
        </authorList>
    </citation>
    <scope>NUCLEOTIDE SEQUENCE [LARGE SCALE GENOMIC DNA]</scope>
    <source>
        <strain evidence="2 3">Pan14r</strain>
    </source>
</reference>
<dbReference type="Proteomes" id="UP000317238">
    <property type="component" value="Unassembled WGS sequence"/>
</dbReference>
<protein>
    <submittedName>
        <fullName evidence="2">SnoaL-like domain protein</fullName>
    </submittedName>
</protein>
<sequence length="154" mass="17599">MNFKEEAPKINPPWTQREELNAALLRRWLKAGWEANDSTLVDEHFHPECIISGLAPEVIEGLDEMRVTHRAMCARLHHRTATIQFLLMRGDQFSAAMEFEGRQRDANLDVAMEVCCFGTMRNGLIYRAHNIIDYTGLYAKLGLLDLGKLAEHFG</sequence>
<dbReference type="Pfam" id="PF12680">
    <property type="entry name" value="SnoaL_2"/>
    <property type="match status" value="1"/>
</dbReference>
<feature type="domain" description="SnoaL-like" evidence="1">
    <location>
        <begin position="26"/>
        <end position="127"/>
    </location>
</feature>
<evidence type="ECO:0000259" key="1">
    <source>
        <dbReference type="Pfam" id="PF12680"/>
    </source>
</evidence>
<evidence type="ECO:0000313" key="2">
    <source>
        <dbReference type="EMBL" id="TWT65694.1"/>
    </source>
</evidence>
<dbReference type="Gene3D" id="3.10.450.50">
    <property type="match status" value="1"/>
</dbReference>
<accession>A0A5C5XS17</accession>
<dbReference type="InterPro" id="IPR032710">
    <property type="entry name" value="NTF2-like_dom_sf"/>
</dbReference>
<gene>
    <name evidence="2" type="ORF">Pan14r_52430</name>
</gene>
<dbReference type="EMBL" id="SJPL01000002">
    <property type="protein sequence ID" value="TWT65694.1"/>
    <property type="molecule type" value="Genomic_DNA"/>
</dbReference>
<organism evidence="2 3">
    <name type="scientific">Crateriforma conspicua</name>
    <dbReference type="NCBI Taxonomy" id="2527996"/>
    <lineage>
        <taxon>Bacteria</taxon>
        <taxon>Pseudomonadati</taxon>
        <taxon>Planctomycetota</taxon>
        <taxon>Planctomycetia</taxon>
        <taxon>Planctomycetales</taxon>
        <taxon>Planctomycetaceae</taxon>
        <taxon>Crateriforma</taxon>
    </lineage>
</organism>